<comment type="caution">
    <text evidence="5">The sequence shown here is derived from an EMBL/GenBank/DDBJ whole genome shotgun (WGS) entry which is preliminary data.</text>
</comment>
<dbReference type="Proteomes" id="UP001194746">
    <property type="component" value="Unassembled WGS sequence"/>
</dbReference>
<reference evidence="5" key="2">
    <citation type="submission" date="2020-02" db="EMBL/GenBank/DDBJ databases">
        <authorList>
            <person name="Gilchrist C.L.M."/>
            <person name="Chooi Y.-H."/>
        </authorList>
    </citation>
    <scope>NUCLEOTIDE SEQUENCE</scope>
    <source>
        <strain evidence="5">MST-FP2251</strain>
    </source>
</reference>
<dbReference type="InterPro" id="IPR036574">
    <property type="entry name" value="Scorpion_toxin-like_sf"/>
</dbReference>
<feature type="signal peptide" evidence="3">
    <location>
        <begin position="1"/>
        <end position="21"/>
    </location>
</feature>
<proteinExistence type="inferred from homology"/>
<dbReference type="Gene3D" id="3.30.30.10">
    <property type="entry name" value="Knottin, scorpion toxin-like"/>
    <property type="match status" value="1"/>
</dbReference>
<evidence type="ECO:0000313" key="5">
    <source>
        <dbReference type="EMBL" id="KAF9887210.1"/>
    </source>
</evidence>
<accession>A0AAD4CIN7</accession>
<sequence length="71" mass="7484">MHLSKVFVSSLLVALSSVAIATPTPDVNALEERSGWTCNFLGDKGCQVKCVGIGKSGGYCDKKKVCTCHHG</sequence>
<dbReference type="InterPro" id="IPR001542">
    <property type="entry name" value="Defensin_invertebrate/fungal"/>
</dbReference>
<gene>
    <name evidence="5" type="ORF">FE257_010464</name>
</gene>
<evidence type="ECO:0000256" key="3">
    <source>
        <dbReference type="SAM" id="SignalP"/>
    </source>
</evidence>
<dbReference type="SUPFAM" id="SSF57095">
    <property type="entry name" value="Scorpion toxin-like"/>
    <property type="match status" value="1"/>
</dbReference>
<dbReference type="Pfam" id="PF01097">
    <property type="entry name" value="Defensin_2"/>
    <property type="match status" value="1"/>
</dbReference>
<keyword evidence="6" id="KW-1185">Reference proteome</keyword>
<dbReference type="EMBL" id="VCAU01000065">
    <property type="protein sequence ID" value="KAF9887210.1"/>
    <property type="molecule type" value="Genomic_DNA"/>
</dbReference>
<evidence type="ECO:0000256" key="1">
    <source>
        <dbReference type="ARBA" id="ARBA00007085"/>
    </source>
</evidence>
<evidence type="ECO:0000256" key="2">
    <source>
        <dbReference type="ARBA" id="ARBA00023157"/>
    </source>
</evidence>
<dbReference type="PROSITE" id="PS51378">
    <property type="entry name" value="INVERT_DEFENSINS"/>
    <property type="match status" value="1"/>
</dbReference>
<protein>
    <recommendedName>
        <fullName evidence="4">Invertebrate defensins family profile domain-containing protein</fullName>
    </recommendedName>
</protein>
<evidence type="ECO:0000259" key="4">
    <source>
        <dbReference type="PROSITE" id="PS51378"/>
    </source>
</evidence>
<keyword evidence="3" id="KW-0732">Signal</keyword>
<name>A0AAD4CIN7_ASPNN</name>
<evidence type="ECO:0000313" key="6">
    <source>
        <dbReference type="Proteomes" id="UP001194746"/>
    </source>
</evidence>
<feature type="domain" description="Invertebrate defensins family profile" evidence="4">
    <location>
        <begin position="35"/>
        <end position="70"/>
    </location>
</feature>
<comment type="similarity">
    <text evidence="1">Belongs to the invertebrate defensin family.</text>
</comment>
<dbReference type="GO" id="GO:0006952">
    <property type="term" value="P:defense response"/>
    <property type="evidence" value="ECO:0007669"/>
    <property type="project" value="InterPro"/>
</dbReference>
<dbReference type="AlphaFoldDB" id="A0AAD4CIN7"/>
<organism evidence="5 6">
    <name type="scientific">Aspergillus nanangensis</name>
    <dbReference type="NCBI Taxonomy" id="2582783"/>
    <lineage>
        <taxon>Eukaryota</taxon>
        <taxon>Fungi</taxon>
        <taxon>Dikarya</taxon>
        <taxon>Ascomycota</taxon>
        <taxon>Pezizomycotina</taxon>
        <taxon>Eurotiomycetes</taxon>
        <taxon>Eurotiomycetidae</taxon>
        <taxon>Eurotiales</taxon>
        <taxon>Aspergillaceae</taxon>
        <taxon>Aspergillus</taxon>
        <taxon>Aspergillus subgen. Circumdati</taxon>
    </lineage>
</organism>
<feature type="chain" id="PRO_5041906619" description="Invertebrate defensins family profile domain-containing protein" evidence="3">
    <location>
        <begin position="22"/>
        <end position="71"/>
    </location>
</feature>
<keyword evidence="2" id="KW-1015">Disulfide bond</keyword>
<reference evidence="5" key="1">
    <citation type="journal article" date="2019" name="Beilstein J. Org. Chem.">
        <title>Nanangenines: drimane sesquiterpenoids as the dominant metabolite cohort of a novel Australian fungus, Aspergillus nanangensis.</title>
        <authorList>
            <person name="Lacey H.J."/>
            <person name="Gilchrist C.L.M."/>
            <person name="Crombie A."/>
            <person name="Kalaitzis J.A."/>
            <person name="Vuong D."/>
            <person name="Rutledge P.J."/>
            <person name="Turner P."/>
            <person name="Pitt J.I."/>
            <person name="Lacey E."/>
            <person name="Chooi Y.H."/>
            <person name="Piggott A.M."/>
        </authorList>
    </citation>
    <scope>NUCLEOTIDE SEQUENCE</scope>
    <source>
        <strain evidence="5">MST-FP2251</strain>
    </source>
</reference>